<sequence>MFSEEFSKVISHYNDGATNKLWSEIEKQYSSTKRYYHNQTHLENLLKELLPVKELITNWDCIVFSIAYHDIVYNTLRKDNEEKSASLAEKRLSEINFPAEGIRICVEQILATKSHTVSKNPDTNLFTDADLSILGSDWSIYIEYANNIRKEYSFYPDLVYRPGRKKVLEHFLSMDRIFKTDEFSGRYENKARENIFREREGLG</sequence>
<organism evidence="1 2">
    <name type="scientific">Ohtaekwangia koreensis</name>
    <dbReference type="NCBI Taxonomy" id="688867"/>
    <lineage>
        <taxon>Bacteria</taxon>
        <taxon>Pseudomonadati</taxon>
        <taxon>Bacteroidota</taxon>
        <taxon>Cytophagia</taxon>
        <taxon>Cytophagales</taxon>
        <taxon>Fulvivirgaceae</taxon>
        <taxon>Ohtaekwangia</taxon>
    </lineage>
</organism>
<dbReference type="InterPro" id="IPR009218">
    <property type="entry name" value="HD_phosphohydro"/>
</dbReference>
<dbReference type="PIRSF" id="PIRSF035170">
    <property type="entry name" value="HD_phosphohydro"/>
    <property type="match status" value="1"/>
</dbReference>
<evidence type="ECO:0000313" key="2">
    <source>
        <dbReference type="Proteomes" id="UP000190961"/>
    </source>
</evidence>
<dbReference type="EMBL" id="FUZU01000002">
    <property type="protein sequence ID" value="SKC75491.1"/>
    <property type="molecule type" value="Genomic_DNA"/>
</dbReference>
<keyword evidence="2" id="KW-1185">Reference proteome</keyword>
<dbReference type="PANTHER" id="PTHR21174:SF0">
    <property type="entry name" value="HD PHOSPHOHYDROLASE FAMILY PROTEIN-RELATED"/>
    <property type="match status" value="1"/>
</dbReference>
<gene>
    <name evidence="1" type="ORF">SAMN05660236_3255</name>
</gene>
<dbReference type="PANTHER" id="PTHR21174">
    <property type="match status" value="1"/>
</dbReference>
<dbReference type="Gene3D" id="1.10.3210.10">
    <property type="entry name" value="Hypothetical protein af1432"/>
    <property type="match status" value="1"/>
</dbReference>
<accession>A0A1T5LHN3</accession>
<dbReference type="SUPFAM" id="SSF109604">
    <property type="entry name" value="HD-domain/PDEase-like"/>
    <property type="match status" value="1"/>
</dbReference>
<dbReference type="Proteomes" id="UP000190961">
    <property type="component" value="Unassembled WGS sequence"/>
</dbReference>
<reference evidence="1 2" key="1">
    <citation type="submission" date="2017-02" db="EMBL/GenBank/DDBJ databases">
        <authorList>
            <person name="Peterson S.W."/>
        </authorList>
    </citation>
    <scope>NUCLEOTIDE SEQUENCE [LARGE SCALE GENOMIC DNA]</scope>
    <source>
        <strain evidence="1 2">DSM 25262</strain>
    </source>
</reference>
<name>A0A1T5LHN3_9BACT</name>
<proteinExistence type="predicted"/>
<protein>
    <submittedName>
        <fullName evidence="1">Predicted metal-dependent phosphohydrolase, HD superfamily</fullName>
    </submittedName>
</protein>
<keyword evidence="1" id="KW-0378">Hydrolase</keyword>
<dbReference type="OrthoDB" id="9808993at2"/>
<dbReference type="GO" id="GO:0016787">
    <property type="term" value="F:hydrolase activity"/>
    <property type="evidence" value="ECO:0007669"/>
    <property type="project" value="UniProtKB-KW"/>
</dbReference>
<dbReference type="AlphaFoldDB" id="A0A1T5LHN3"/>
<evidence type="ECO:0000313" key="1">
    <source>
        <dbReference type="EMBL" id="SKC75491.1"/>
    </source>
</evidence>
<dbReference type="RefSeq" id="WP_079687794.1">
    <property type="nucleotide sequence ID" value="NZ_FUZU01000002.1"/>
</dbReference>
<dbReference type="STRING" id="688867.SAMN05660236_3255"/>